<organism evidence="1 2">
    <name type="scientific">Trametes pubescens</name>
    <name type="common">White-rot fungus</name>
    <dbReference type="NCBI Taxonomy" id="154538"/>
    <lineage>
        <taxon>Eukaryota</taxon>
        <taxon>Fungi</taxon>
        <taxon>Dikarya</taxon>
        <taxon>Basidiomycota</taxon>
        <taxon>Agaricomycotina</taxon>
        <taxon>Agaricomycetes</taxon>
        <taxon>Polyporales</taxon>
        <taxon>Polyporaceae</taxon>
        <taxon>Trametes</taxon>
    </lineage>
</organism>
<name>A0A1M2W1X3_TRAPU</name>
<gene>
    <name evidence="1" type="ORF">TRAPUB_9618</name>
</gene>
<dbReference type="InterPro" id="IPR032675">
    <property type="entry name" value="LRR_dom_sf"/>
</dbReference>
<protein>
    <submittedName>
        <fullName evidence="1">Uncharacterized protein</fullName>
    </submittedName>
</protein>
<accession>A0A1M2W1X3</accession>
<comment type="caution">
    <text evidence="1">The sequence shown here is derived from an EMBL/GenBank/DDBJ whole genome shotgun (WGS) entry which is preliminary data.</text>
</comment>
<dbReference type="OrthoDB" id="2749647at2759"/>
<dbReference type="Proteomes" id="UP000184267">
    <property type="component" value="Unassembled WGS sequence"/>
</dbReference>
<dbReference type="AlphaFoldDB" id="A0A1M2W1X3"/>
<proteinExistence type="predicted"/>
<evidence type="ECO:0000313" key="1">
    <source>
        <dbReference type="EMBL" id="OJT13848.1"/>
    </source>
</evidence>
<keyword evidence="2" id="KW-1185">Reference proteome</keyword>
<sequence>MAEPLLYASPHLYSDRSIKLFGQTLSKRPELAQRVRVLLMPSTSVTRRYEHAVPTLRGLRIIPWALPNLRASNGALFASISPGKELRLLRPPSSLVSLRLTCLTCSSVQNGDKQVLDGDFIHSLPRLERLHLCGCIVGKPHVAPPADALPLLRTLHLEQGKGMNRAFQWLSRMQLPAFDSFVLSMYNPTTWEQPHESDAAVDSLPRFLIKHGHKFTSIKIGGERNPLEWKIPLLDLCPNVEMLEISSTCRPGPTSEEHHPWRSMPLQPEMLRCTRPHRHLELLAITASDVFDTSFQSKHPNRGSREWEKLLLDEINLTPFVALEELELPYNVYWPESDTSAKENPWPGMIAILKQRNPMMTITRGGMVWARAVTQQTEE</sequence>
<dbReference type="Gene3D" id="3.80.10.10">
    <property type="entry name" value="Ribonuclease Inhibitor"/>
    <property type="match status" value="1"/>
</dbReference>
<reference evidence="1 2" key="1">
    <citation type="submission" date="2016-10" db="EMBL/GenBank/DDBJ databases">
        <title>Genome sequence of the basidiomycete white-rot fungus Trametes pubescens.</title>
        <authorList>
            <person name="Makela M.R."/>
            <person name="Granchi Z."/>
            <person name="Peng M."/>
            <person name="De Vries R.P."/>
            <person name="Grigoriev I."/>
            <person name="Riley R."/>
            <person name="Hilden K."/>
        </authorList>
    </citation>
    <scope>NUCLEOTIDE SEQUENCE [LARGE SCALE GENOMIC DNA]</scope>
    <source>
        <strain evidence="1 2">FBCC735</strain>
    </source>
</reference>
<dbReference type="EMBL" id="MNAD01000356">
    <property type="protein sequence ID" value="OJT13848.1"/>
    <property type="molecule type" value="Genomic_DNA"/>
</dbReference>
<evidence type="ECO:0000313" key="2">
    <source>
        <dbReference type="Proteomes" id="UP000184267"/>
    </source>
</evidence>